<dbReference type="Proteomes" id="UP001558613">
    <property type="component" value="Unassembled WGS sequence"/>
</dbReference>
<feature type="region of interest" description="Disordered" evidence="1">
    <location>
        <begin position="1"/>
        <end position="25"/>
    </location>
</feature>
<evidence type="ECO:0000313" key="3">
    <source>
        <dbReference type="Proteomes" id="UP001558613"/>
    </source>
</evidence>
<sequence>MGTVGGLYPPSSHPGSPRLNCSSPPPQMAVSRFLCSALRSNITITNRIIGISHKDGRLRSTWRCCGCFQQSGWTDGSVNVG</sequence>
<protein>
    <submittedName>
        <fullName evidence="2">Uncharacterized protein</fullName>
    </submittedName>
</protein>
<evidence type="ECO:0000313" key="2">
    <source>
        <dbReference type="EMBL" id="KAL1265846.1"/>
    </source>
</evidence>
<comment type="caution">
    <text evidence="2">The sequence shown here is derived from an EMBL/GenBank/DDBJ whole genome shotgun (WGS) entry which is preliminary data.</text>
</comment>
<organism evidence="2 3">
    <name type="scientific">Cirrhinus molitorella</name>
    <name type="common">mud carp</name>
    <dbReference type="NCBI Taxonomy" id="172907"/>
    <lineage>
        <taxon>Eukaryota</taxon>
        <taxon>Metazoa</taxon>
        <taxon>Chordata</taxon>
        <taxon>Craniata</taxon>
        <taxon>Vertebrata</taxon>
        <taxon>Euteleostomi</taxon>
        <taxon>Actinopterygii</taxon>
        <taxon>Neopterygii</taxon>
        <taxon>Teleostei</taxon>
        <taxon>Ostariophysi</taxon>
        <taxon>Cypriniformes</taxon>
        <taxon>Cyprinidae</taxon>
        <taxon>Labeoninae</taxon>
        <taxon>Labeonini</taxon>
        <taxon>Cirrhinus</taxon>
    </lineage>
</organism>
<accession>A0ABR3MMH7</accession>
<name>A0ABR3MMH7_9TELE</name>
<dbReference type="EMBL" id="JAYMGO010000011">
    <property type="protein sequence ID" value="KAL1265846.1"/>
    <property type="molecule type" value="Genomic_DNA"/>
</dbReference>
<proteinExistence type="predicted"/>
<reference evidence="2 3" key="1">
    <citation type="submission" date="2023-09" db="EMBL/GenBank/DDBJ databases">
        <authorList>
            <person name="Wang M."/>
        </authorList>
    </citation>
    <scope>NUCLEOTIDE SEQUENCE [LARGE SCALE GENOMIC DNA]</scope>
    <source>
        <strain evidence="2">GT-2023</strain>
        <tissue evidence="2">Liver</tissue>
    </source>
</reference>
<gene>
    <name evidence="2" type="ORF">QQF64_003873</name>
</gene>
<keyword evidence="3" id="KW-1185">Reference proteome</keyword>
<evidence type="ECO:0000256" key="1">
    <source>
        <dbReference type="SAM" id="MobiDB-lite"/>
    </source>
</evidence>